<comment type="similarity">
    <text evidence="2">Belongs to the acyltransferase 3 family.</text>
</comment>
<evidence type="ECO:0000256" key="6">
    <source>
        <dbReference type="ARBA" id="ARBA00023136"/>
    </source>
</evidence>
<keyword evidence="4 7" id="KW-0812">Transmembrane</keyword>
<gene>
    <name evidence="9" type="ORF">DW712_15295</name>
</gene>
<sequence length="387" mass="45191">MKWRIVLSLYEIISRNAMIMNLRAYLKTSIIPTSIPCLSDEVQGQLIFENSANYSKRLNYVDYAKGLAILLVVSGHVIYHCIFNRDNGASYNLGLFYVLQLIEMPLFMFLSGLVVRTRYQNGKNTLIDCYRKFRVLLVPFIFVGLTFTLFQGYSLDNFFLHSMKRGYWYLQALFDLYLIHYSFQGIVNLLPRKFQMISDIVLFFILSFLSIIFKEWVGDVSVLVILGIDKVVMYFPIFYSAVLINKYELQKYIFGSEKIHFISLFILLTLGILAIWDIKVKGKDYIMMLFGIITILCTLYKYNNKKGVVVDFVCYIGRKTLDIYIFHFFIIGFTSLEFLSGIMIKYNSLFLSCCIVFPISFLIIFISIILGKIIRQNAILNHLIFYK</sequence>
<protein>
    <recommendedName>
        <fullName evidence="8">Acyltransferase 3 domain-containing protein</fullName>
    </recommendedName>
</protein>
<proteinExistence type="inferred from homology"/>
<accession>A0A414L6V8</accession>
<feature type="transmembrane region" description="Helical" evidence="7">
    <location>
        <begin position="167"/>
        <end position="190"/>
    </location>
</feature>
<feature type="transmembrane region" description="Helical" evidence="7">
    <location>
        <begin position="197"/>
        <end position="217"/>
    </location>
</feature>
<keyword evidence="5 7" id="KW-1133">Transmembrane helix</keyword>
<feature type="transmembrane region" description="Helical" evidence="7">
    <location>
        <begin position="63"/>
        <end position="82"/>
    </location>
</feature>
<evidence type="ECO:0000256" key="7">
    <source>
        <dbReference type="SAM" id="Phobius"/>
    </source>
</evidence>
<feature type="transmembrane region" description="Helical" evidence="7">
    <location>
        <begin position="323"/>
        <end position="343"/>
    </location>
</feature>
<comment type="caution">
    <text evidence="9">The sequence shown here is derived from an EMBL/GenBank/DDBJ whole genome shotgun (WGS) entry which is preliminary data.</text>
</comment>
<evidence type="ECO:0000256" key="3">
    <source>
        <dbReference type="ARBA" id="ARBA00022475"/>
    </source>
</evidence>
<evidence type="ECO:0000313" key="9">
    <source>
        <dbReference type="EMBL" id="RHE90392.1"/>
    </source>
</evidence>
<feature type="transmembrane region" description="Helical" evidence="7">
    <location>
        <begin position="349"/>
        <end position="370"/>
    </location>
</feature>
<dbReference type="Proteomes" id="UP000285650">
    <property type="component" value="Unassembled WGS sequence"/>
</dbReference>
<evidence type="ECO:0000256" key="4">
    <source>
        <dbReference type="ARBA" id="ARBA00022692"/>
    </source>
</evidence>
<dbReference type="GO" id="GO:0005886">
    <property type="term" value="C:plasma membrane"/>
    <property type="evidence" value="ECO:0007669"/>
    <property type="project" value="UniProtKB-SubCell"/>
</dbReference>
<feature type="transmembrane region" description="Helical" evidence="7">
    <location>
        <begin position="259"/>
        <end position="279"/>
    </location>
</feature>
<feature type="transmembrane region" description="Helical" evidence="7">
    <location>
        <begin position="94"/>
        <end position="115"/>
    </location>
</feature>
<keyword evidence="3" id="KW-1003">Cell membrane</keyword>
<organism evidence="9 10">
    <name type="scientific">Bacteroides intestinalis</name>
    <dbReference type="NCBI Taxonomy" id="329854"/>
    <lineage>
        <taxon>Bacteria</taxon>
        <taxon>Pseudomonadati</taxon>
        <taxon>Bacteroidota</taxon>
        <taxon>Bacteroidia</taxon>
        <taxon>Bacteroidales</taxon>
        <taxon>Bacteroidaceae</taxon>
        <taxon>Bacteroides</taxon>
    </lineage>
</organism>
<dbReference type="Pfam" id="PF01757">
    <property type="entry name" value="Acyl_transf_3"/>
    <property type="match status" value="1"/>
</dbReference>
<dbReference type="PANTHER" id="PTHR40074">
    <property type="entry name" value="O-ACETYLTRANSFERASE WECH"/>
    <property type="match status" value="1"/>
</dbReference>
<dbReference type="PANTHER" id="PTHR40074:SF2">
    <property type="entry name" value="O-ACETYLTRANSFERASE WECH"/>
    <property type="match status" value="1"/>
</dbReference>
<reference evidence="9 10" key="1">
    <citation type="submission" date="2018-08" db="EMBL/GenBank/DDBJ databases">
        <title>A genome reference for cultivated species of the human gut microbiota.</title>
        <authorList>
            <person name="Zou Y."/>
            <person name="Xue W."/>
            <person name="Luo G."/>
        </authorList>
    </citation>
    <scope>NUCLEOTIDE SEQUENCE [LARGE SCALE GENOMIC DNA]</scope>
    <source>
        <strain evidence="9 10">AM27-17</strain>
    </source>
</reference>
<dbReference type="EMBL" id="QSKV01000010">
    <property type="protein sequence ID" value="RHE90392.1"/>
    <property type="molecule type" value="Genomic_DNA"/>
</dbReference>
<dbReference type="GO" id="GO:0009246">
    <property type="term" value="P:enterobacterial common antigen biosynthetic process"/>
    <property type="evidence" value="ECO:0007669"/>
    <property type="project" value="TreeGrafter"/>
</dbReference>
<feature type="domain" description="Acyltransferase 3" evidence="8">
    <location>
        <begin position="59"/>
        <end position="366"/>
    </location>
</feature>
<dbReference type="InterPro" id="IPR002656">
    <property type="entry name" value="Acyl_transf_3_dom"/>
</dbReference>
<keyword evidence="6 7" id="KW-0472">Membrane</keyword>
<evidence type="ECO:0000256" key="5">
    <source>
        <dbReference type="ARBA" id="ARBA00022989"/>
    </source>
</evidence>
<evidence type="ECO:0000256" key="2">
    <source>
        <dbReference type="ARBA" id="ARBA00007400"/>
    </source>
</evidence>
<dbReference type="AlphaFoldDB" id="A0A414L6V8"/>
<feature type="transmembrane region" description="Helical" evidence="7">
    <location>
        <begin position="223"/>
        <end position="247"/>
    </location>
</feature>
<comment type="subcellular location">
    <subcellularLocation>
        <location evidence="1">Cell membrane</location>
        <topology evidence="1">Multi-pass membrane protein</topology>
    </subcellularLocation>
</comment>
<feature type="transmembrane region" description="Helical" evidence="7">
    <location>
        <begin position="285"/>
        <end position="302"/>
    </location>
</feature>
<feature type="transmembrane region" description="Helical" evidence="7">
    <location>
        <begin position="135"/>
        <end position="155"/>
    </location>
</feature>
<evidence type="ECO:0000256" key="1">
    <source>
        <dbReference type="ARBA" id="ARBA00004651"/>
    </source>
</evidence>
<name>A0A414L6V8_9BACE</name>
<dbReference type="GO" id="GO:0016413">
    <property type="term" value="F:O-acetyltransferase activity"/>
    <property type="evidence" value="ECO:0007669"/>
    <property type="project" value="TreeGrafter"/>
</dbReference>
<evidence type="ECO:0000313" key="10">
    <source>
        <dbReference type="Proteomes" id="UP000285650"/>
    </source>
</evidence>
<evidence type="ECO:0000259" key="8">
    <source>
        <dbReference type="Pfam" id="PF01757"/>
    </source>
</evidence>
<dbReference type="RefSeq" id="WP_118222725.1">
    <property type="nucleotide sequence ID" value="NZ_QSKV01000010.1"/>
</dbReference>